<evidence type="ECO:0000259" key="4">
    <source>
        <dbReference type="PROSITE" id="PS50837"/>
    </source>
</evidence>
<keyword evidence="6" id="KW-1185">Reference proteome</keyword>
<dbReference type="PROSITE" id="PS50837">
    <property type="entry name" value="NACHT"/>
    <property type="match status" value="1"/>
</dbReference>
<feature type="repeat" description="ANK" evidence="3">
    <location>
        <begin position="1226"/>
        <end position="1258"/>
    </location>
</feature>
<dbReference type="SUPFAM" id="SSF52540">
    <property type="entry name" value="P-loop containing nucleoside triphosphate hydrolases"/>
    <property type="match status" value="1"/>
</dbReference>
<feature type="repeat" description="ANK" evidence="3">
    <location>
        <begin position="560"/>
        <end position="592"/>
    </location>
</feature>
<dbReference type="InterPro" id="IPR007111">
    <property type="entry name" value="NACHT_NTPase"/>
</dbReference>
<dbReference type="EMBL" id="CABFNO020001244">
    <property type="protein sequence ID" value="CAG9973273.1"/>
    <property type="molecule type" value="Genomic_DNA"/>
</dbReference>
<dbReference type="OrthoDB" id="21416at2759"/>
<feature type="repeat" description="ANK" evidence="3">
    <location>
        <begin position="901"/>
        <end position="935"/>
    </location>
</feature>
<keyword evidence="1" id="KW-0677">Repeat</keyword>
<dbReference type="SUPFAM" id="SSF48403">
    <property type="entry name" value="Ankyrin repeat"/>
    <property type="match status" value="5"/>
</dbReference>
<feature type="repeat" description="ANK" evidence="3">
    <location>
        <begin position="594"/>
        <end position="620"/>
    </location>
</feature>
<proteinExistence type="predicted"/>
<feature type="repeat" description="ANK" evidence="3">
    <location>
        <begin position="703"/>
        <end position="735"/>
    </location>
</feature>
<dbReference type="PANTHER" id="PTHR24198:SF165">
    <property type="entry name" value="ANKYRIN REPEAT-CONTAINING PROTEIN-RELATED"/>
    <property type="match status" value="1"/>
</dbReference>
<dbReference type="Pfam" id="PF12796">
    <property type="entry name" value="Ank_2"/>
    <property type="match status" value="4"/>
</dbReference>
<name>A0A9N9U2F0_9HYPO</name>
<dbReference type="InterPro" id="IPR027417">
    <property type="entry name" value="P-loop_NTPase"/>
</dbReference>
<evidence type="ECO:0000256" key="2">
    <source>
        <dbReference type="ARBA" id="ARBA00023043"/>
    </source>
</evidence>
<dbReference type="InterPro" id="IPR002110">
    <property type="entry name" value="Ankyrin_rpt"/>
</dbReference>
<evidence type="ECO:0000256" key="1">
    <source>
        <dbReference type="ARBA" id="ARBA00022737"/>
    </source>
</evidence>
<dbReference type="PROSITE" id="PS50088">
    <property type="entry name" value="ANK_REPEAT"/>
    <property type="match status" value="8"/>
</dbReference>
<dbReference type="Gene3D" id="1.25.40.20">
    <property type="entry name" value="Ankyrin repeat-containing domain"/>
    <property type="match status" value="7"/>
</dbReference>
<evidence type="ECO:0000256" key="3">
    <source>
        <dbReference type="PROSITE-ProRule" id="PRU00023"/>
    </source>
</evidence>
<gene>
    <name evidence="5" type="ORF">CBYS24578_00016322</name>
</gene>
<evidence type="ECO:0000313" key="5">
    <source>
        <dbReference type="EMBL" id="CAG9973273.1"/>
    </source>
</evidence>
<dbReference type="Gene3D" id="3.40.50.300">
    <property type="entry name" value="P-loop containing nucleotide triphosphate hydrolases"/>
    <property type="match status" value="1"/>
</dbReference>
<organism evidence="5 6">
    <name type="scientific">Clonostachys byssicola</name>
    <dbReference type="NCBI Taxonomy" id="160290"/>
    <lineage>
        <taxon>Eukaryota</taxon>
        <taxon>Fungi</taxon>
        <taxon>Dikarya</taxon>
        <taxon>Ascomycota</taxon>
        <taxon>Pezizomycotina</taxon>
        <taxon>Sordariomycetes</taxon>
        <taxon>Hypocreomycetidae</taxon>
        <taxon>Hypocreales</taxon>
        <taxon>Bionectriaceae</taxon>
        <taxon>Clonostachys</taxon>
    </lineage>
</organism>
<dbReference type="SMART" id="SM00248">
    <property type="entry name" value="ANK"/>
    <property type="match status" value="21"/>
</dbReference>
<dbReference type="Pfam" id="PF24883">
    <property type="entry name" value="NPHP3_N"/>
    <property type="match status" value="1"/>
</dbReference>
<dbReference type="Proteomes" id="UP000754883">
    <property type="component" value="Unassembled WGS sequence"/>
</dbReference>
<keyword evidence="2 3" id="KW-0040">ANK repeat</keyword>
<feature type="repeat" description="ANK" evidence="3">
    <location>
        <begin position="1602"/>
        <end position="1641"/>
    </location>
</feature>
<dbReference type="InterPro" id="IPR056884">
    <property type="entry name" value="NPHP3-like_N"/>
</dbReference>
<feature type="repeat" description="ANK" evidence="3">
    <location>
        <begin position="641"/>
        <end position="673"/>
    </location>
</feature>
<accession>A0A9N9U2F0</accession>
<feature type="repeat" description="ANK" evidence="3">
    <location>
        <begin position="1917"/>
        <end position="1953"/>
    </location>
</feature>
<dbReference type="PANTHER" id="PTHR24198">
    <property type="entry name" value="ANKYRIN REPEAT AND PROTEIN KINASE DOMAIN-CONTAINING PROTEIN"/>
    <property type="match status" value="1"/>
</dbReference>
<dbReference type="PROSITE" id="PS50297">
    <property type="entry name" value="ANK_REP_REGION"/>
    <property type="match status" value="7"/>
</dbReference>
<reference evidence="6" key="1">
    <citation type="submission" date="2019-06" db="EMBL/GenBank/DDBJ databases">
        <authorList>
            <person name="Broberg M."/>
        </authorList>
    </citation>
    <scope>NUCLEOTIDE SEQUENCE [LARGE SCALE GENOMIC DNA]</scope>
</reference>
<dbReference type="InterPro" id="IPR054471">
    <property type="entry name" value="GPIID_WHD"/>
</dbReference>
<dbReference type="InterPro" id="IPR036770">
    <property type="entry name" value="Ankyrin_rpt-contain_sf"/>
</dbReference>
<evidence type="ECO:0000313" key="6">
    <source>
        <dbReference type="Proteomes" id="UP000754883"/>
    </source>
</evidence>
<dbReference type="PRINTS" id="PR01415">
    <property type="entry name" value="ANKYRIN"/>
</dbReference>
<dbReference type="Pfam" id="PF00023">
    <property type="entry name" value="Ank"/>
    <property type="match status" value="2"/>
</dbReference>
<protein>
    <recommendedName>
        <fullName evidence="4">NACHT domain-containing protein</fullName>
    </recommendedName>
</protein>
<sequence length="2103" mass="229734">MITQHQETLNDNDSDAVIIGHEDIRNYNPEQILPESPETLQKIRDWLKPTAYDAPGGEYEKHLKSHAQGTGTWLTSNETYSKWLGGSEEGLLWIQGIPGSGKSVIAANLIHTLSTSHPGAPVLFFFFRQIINANHKPQALLRDWLDQLLTYSPPLQKELKGYIDAGRSIESLSTESLWKDLRKALSSLPGRVFCVADALDEMDGGNESFLQDLASLGSFRPEKVKVLVTSRPVPNVGIPLRKVTLLQIRLEEKLVDVDISIFVQSALSGSNLPRSDQELIRNAVPGRANGLFLYAKLAMDAFLEPDAGIQQVIQELPTDMNVLYTDLLTQHAQRSGVPSGAQHLILQAVTHATRPLRLLELAEMIRFSDPDNSSRDLKATKELIRTACGPLLEILTDETISVIHHSFTEYLKGTTRSSKESGYPILHPGPTHANLAFECLRYLESEDGGNYWINCIGGMPQPKVSLFGLSSVADASEKEARLRLQHPFLDYAARNWHRHVRKSENAGFDQDEINIQIQRLLGREMSRVSPIHIAAKLGLASYARDVVLSEDIDPNIPDWDGLTPMWLAASKGHPEMIRVLVAAGANPDQEIASSGLKPLHEAATHNHHLVVQALLEAGADPLTPKTKDDSIFSCGSRTSTRGHTPLMYACHSGHVKSVEVFLSFLKDINTVHQVLMWASEMGKSEVVARILQYPGVDPNTKVQGDTPLFRACAYPDLGTVQVLLNAGADPTIGSESRRDGFGWSDFNDSQKQPQTYNCLHRLCGLGANVPSNTRKPLESDLCEILRLLVANGVDVHERTPRGQTALHGAVRSVGMTRALIEAGADVNAVDSLGNTPLYNVKSSEVLQILVEHGHANIETINARGQTPLHFMLSFFANEPSGIESIVKFIAYGPDCNIPDGDGNRPLHIALQPAYPKAPLIEALLHGGADPCLKNARGEFPLLSMRLSPESMPAINMLLDAGADINAANSNGETLLFGGLANFSFEKEDEGRCVKALVERGADIAVRDLAGRTILHATVGTHAFSAFSQDDTKSTYGCRKLDVLVSLGLDPQAVDSAGDTLLHELAERARATSNLDHGYSMVDCWRKLVANGLDVDQKNHAGRTALHILSATDASWLTTEPGRPAPIDFVISKTSNIDSPDEDGITPLHLAAAGSVSNTAKLLEAGADPTLATHEGLTALHLACRARQGNTVGLLIRSLRSRLEQSALDLSSSSAVSLNAKAKGEFDYITPLFYACRSGQPETVALLIEAGADINEHALKGCAGFEDENSLWKRHNGPPKGPSLFGSSPFAVRETQTPTSIFSNVSRAPTSPAKVAYTNPVKLEDTARPADGPSSLMSDMGTAVTARFEEILDMLLSKSAALLPLLQGFIDEAVRDQKAYTARCFLDALKRYRYGSKLEDVVETTNSEDSDIYKAETRLLEDVKPGESNQELFKELLHQRQYQAVNEIARRKADFLTIPEGAVDCNFSVLVKNGFSSLVKTVGDIETTSRLVGGQWHAFGDKTRPGLWSEGNNEITTAGPALLVQAVSRQLPNMAVVHLLVEDFQVDINEFEYQRQRVNNESIVVPTSSALHQVAHGHTWWQTFQALPYLLKAGANIEIRNFKGETPLLLALEELSTRPGLFQKDVVRTLLEWGADVHAIDNVGNSCLSYANKDISLLKALMKRGATPSTRAVFAAIEQLKVDALEAFLKAGFDPNTKRVDQPPQVLGSGLFGKRTEPQGSTEDLPIYYACLKLKDFSGPPDSDKHKRMMEIVQMLLKYGADPFAKFLVKATAPYSNHGNENKTNPFHKGITSPSVPEGYEERTVLHELMRRGEPPNILLGIEGLEINRQDAQGRTLLHVACQNNPDQITTADEEGGHQLTRFQKLVSLGASLEARDNFGRNILHYLIDRDVYIETPKLTLGHILDQAPHLVLQSDNAGNTPLHNAVHLAAFRRHTDTAETLLSAGADALAVTKSGDNMLHLLATNLDTPELRNLFHDLSRRGVDINARNSYGETPLFAFSKRIKKMPGGLFGGGSGGLFAPQREYSEDGALQLFQNLGADFSVKNGKGRGLLHVAAPGDVGRFKELLSVGLDPMLEHDAHQTAIDVAAACGNQDVLALFEKKN</sequence>
<comment type="caution">
    <text evidence="5">The sequence shown here is derived from an EMBL/GenBank/DDBJ whole genome shotgun (WGS) entry which is preliminary data.</text>
</comment>
<reference evidence="5 6" key="2">
    <citation type="submission" date="2021-10" db="EMBL/GenBank/DDBJ databases">
        <authorList>
            <person name="Piombo E."/>
        </authorList>
    </citation>
    <scope>NUCLEOTIDE SEQUENCE [LARGE SCALE GENOMIC DNA]</scope>
</reference>
<dbReference type="Pfam" id="PF22939">
    <property type="entry name" value="WHD_GPIID"/>
    <property type="match status" value="1"/>
</dbReference>
<feature type="domain" description="NACHT" evidence="4">
    <location>
        <begin position="90"/>
        <end position="232"/>
    </location>
</feature>